<reference evidence="7 8" key="1">
    <citation type="submission" date="2014-11" db="EMBL/GenBank/DDBJ databases">
        <authorList>
            <person name="Zhu J."/>
            <person name="Qi W."/>
            <person name="Song R."/>
        </authorList>
    </citation>
    <scope>NUCLEOTIDE SEQUENCE [LARGE SCALE GENOMIC DNA]</scope>
</reference>
<sequence length="307" mass="35921">MVLCEVSEGLSFPLIWGICTVLGAMAVMSLSSVVFCWLYWRPTYEQWRHKSNPAYPSPGKVREEIIQCLKGMVMAVLCPAITIWLSSRGLAKGFCGAQQYSWGFQVLVQVVFWLFVDFTEFYYHRATHVYKFLWRFHKHHHTFFNPSPFAVIADEMLDQFVRASPMLLFPLFVPINIDLMFLQMGIFSYGYGVYLHSGHELKWPDAHHPWINTAFQHYCHHAMSIYNKPYHCGFFLKVFDRMWGCMYTGKCLCVKCATERGERSYEKWEAVEKPDYSVLLSVPFWCEGLALEWKQIRRLGAALLLLK</sequence>
<dbReference type="PhylomeDB" id="A0A0G4ENL0"/>
<dbReference type="OrthoDB" id="408954at2759"/>
<evidence type="ECO:0000256" key="5">
    <source>
        <dbReference type="SAM" id="Phobius"/>
    </source>
</evidence>
<evidence type="ECO:0000256" key="3">
    <source>
        <dbReference type="ARBA" id="ARBA00022989"/>
    </source>
</evidence>
<evidence type="ECO:0000313" key="8">
    <source>
        <dbReference type="Proteomes" id="UP000041254"/>
    </source>
</evidence>
<dbReference type="AlphaFoldDB" id="A0A0G4ENL0"/>
<feature type="transmembrane region" description="Helical" evidence="5">
    <location>
        <begin position="15"/>
        <end position="40"/>
    </location>
</feature>
<evidence type="ECO:0000256" key="2">
    <source>
        <dbReference type="ARBA" id="ARBA00022692"/>
    </source>
</evidence>
<keyword evidence="2 5" id="KW-0812">Transmembrane</keyword>
<organism evidence="7 8">
    <name type="scientific">Vitrella brassicaformis (strain CCMP3155)</name>
    <dbReference type="NCBI Taxonomy" id="1169540"/>
    <lineage>
        <taxon>Eukaryota</taxon>
        <taxon>Sar</taxon>
        <taxon>Alveolata</taxon>
        <taxon>Colpodellida</taxon>
        <taxon>Vitrellaceae</taxon>
        <taxon>Vitrella</taxon>
    </lineage>
</organism>
<keyword evidence="4 5" id="KW-0472">Membrane</keyword>
<feature type="transmembrane region" description="Helical" evidence="5">
    <location>
        <begin position="99"/>
        <end position="116"/>
    </location>
</feature>
<keyword evidence="3 5" id="KW-1133">Transmembrane helix</keyword>
<keyword evidence="8" id="KW-1185">Reference proteome</keyword>
<protein>
    <recommendedName>
        <fullName evidence="6">Fatty acid hydroxylase domain-containing protein</fullName>
    </recommendedName>
</protein>
<dbReference type="GO" id="GO:0008610">
    <property type="term" value="P:lipid biosynthetic process"/>
    <property type="evidence" value="ECO:0007669"/>
    <property type="project" value="InterPro"/>
</dbReference>
<dbReference type="OMA" id="HHPWINT"/>
<dbReference type="EMBL" id="CDMY01000281">
    <property type="protein sequence ID" value="CEL99449.1"/>
    <property type="molecule type" value="Genomic_DNA"/>
</dbReference>
<dbReference type="Proteomes" id="UP000041254">
    <property type="component" value="Unassembled WGS sequence"/>
</dbReference>
<dbReference type="Pfam" id="PF04116">
    <property type="entry name" value="FA_hydroxylase"/>
    <property type="match status" value="1"/>
</dbReference>
<accession>A0A0G4ENL0</accession>
<feature type="transmembrane region" description="Helical" evidence="5">
    <location>
        <begin position="68"/>
        <end position="87"/>
    </location>
</feature>
<dbReference type="VEuPathDB" id="CryptoDB:Vbra_12559"/>
<evidence type="ECO:0000256" key="1">
    <source>
        <dbReference type="ARBA" id="ARBA00004370"/>
    </source>
</evidence>
<proteinExistence type="predicted"/>
<evidence type="ECO:0000256" key="4">
    <source>
        <dbReference type="ARBA" id="ARBA00023136"/>
    </source>
</evidence>
<dbReference type="InParanoid" id="A0A0G4ENL0"/>
<dbReference type="InterPro" id="IPR050307">
    <property type="entry name" value="Sterol_Desaturase_Related"/>
</dbReference>
<dbReference type="InterPro" id="IPR006694">
    <property type="entry name" value="Fatty_acid_hydroxylase"/>
</dbReference>
<comment type="subcellular location">
    <subcellularLocation>
        <location evidence="1">Membrane</location>
    </subcellularLocation>
</comment>
<feature type="transmembrane region" description="Helical" evidence="5">
    <location>
        <begin position="166"/>
        <end position="191"/>
    </location>
</feature>
<evidence type="ECO:0000259" key="6">
    <source>
        <dbReference type="Pfam" id="PF04116"/>
    </source>
</evidence>
<name>A0A0G4ENL0_VITBC</name>
<dbReference type="GO" id="GO:0005506">
    <property type="term" value="F:iron ion binding"/>
    <property type="evidence" value="ECO:0007669"/>
    <property type="project" value="InterPro"/>
</dbReference>
<dbReference type="GO" id="GO:0016491">
    <property type="term" value="F:oxidoreductase activity"/>
    <property type="evidence" value="ECO:0007669"/>
    <property type="project" value="InterPro"/>
</dbReference>
<dbReference type="PANTHER" id="PTHR11863">
    <property type="entry name" value="STEROL DESATURASE"/>
    <property type="match status" value="1"/>
</dbReference>
<gene>
    <name evidence="7" type="ORF">Vbra_12559</name>
</gene>
<dbReference type="STRING" id="1169540.A0A0G4ENL0"/>
<dbReference type="GO" id="GO:0016020">
    <property type="term" value="C:membrane"/>
    <property type="evidence" value="ECO:0007669"/>
    <property type="project" value="UniProtKB-SubCell"/>
</dbReference>
<feature type="domain" description="Fatty acid hydroxylase" evidence="6">
    <location>
        <begin position="110"/>
        <end position="244"/>
    </location>
</feature>
<evidence type="ECO:0000313" key="7">
    <source>
        <dbReference type="EMBL" id="CEL99449.1"/>
    </source>
</evidence>